<evidence type="ECO:0000313" key="4">
    <source>
        <dbReference type="Proteomes" id="UP000011087"/>
    </source>
</evidence>
<dbReference type="AlphaFoldDB" id="L1K4W8"/>
<protein>
    <submittedName>
        <fullName evidence="2 3">Uncharacterized protein</fullName>
    </submittedName>
</protein>
<dbReference type="KEGG" id="gtt:GUITHDRAFT_149784"/>
<dbReference type="EMBL" id="JH992965">
    <property type="protein sequence ID" value="EKX55393.1"/>
    <property type="molecule type" value="Genomic_DNA"/>
</dbReference>
<gene>
    <name evidence="2" type="ORF">GUITHDRAFT_149784</name>
</gene>
<name>L1K4W8_GUITC</name>
<keyword evidence="4" id="KW-1185">Reference proteome</keyword>
<sequence length="128" mass="14027">MSNILALASDPVPSDELQGGLSWQHVLFPVGRSPSPTSSSKSVGEGESDCSTESSSEDTDDEDQVRERGRGLADGIQLDVIEPRWISLPTCFILEPRPRSLAIRTQGREDMLLRSLQEAVSRYGRVRG</sequence>
<dbReference type="EnsemblProtists" id="EKX55393">
    <property type="protein sequence ID" value="EKX55393"/>
    <property type="gene ID" value="GUITHDRAFT_149784"/>
</dbReference>
<feature type="region of interest" description="Disordered" evidence="1">
    <location>
        <begin position="29"/>
        <end position="71"/>
    </location>
</feature>
<reference evidence="2 4" key="1">
    <citation type="journal article" date="2012" name="Nature">
        <title>Algal genomes reveal evolutionary mosaicism and the fate of nucleomorphs.</title>
        <authorList>
            <consortium name="DOE Joint Genome Institute"/>
            <person name="Curtis B.A."/>
            <person name="Tanifuji G."/>
            <person name="Burki F."/>
            <person name="Gruber A."/>
            <person name="Irimia M."/>
            <person name="Maruyama S."/>
            <person name="Arias M.C."/>
            <person name="Ball S.G."/>
            <person name="Gile G.H."/>
            <person name="Hirakawa Y."/>
            <person name="Hopkins J.F."/>
            <person name="Kuo A."/>
            <person name="Rensing S.A."/>
            <person name="Schmutz J."/>
            <person name="Symeonidi A."/>
            <person name="Elias M."/>
            <person name="Eveleigh R.J."/>
            <person name="Herman E.K."/>
            <person name="Klute M.J."/>
            <person name="Nakayama T."/>
            <person name="Obornik M."/>
            <person name="Reyes-Prieto A."/>
            <person name="Armbrust E.V."/>
            <person name="Aves S.J."/>
            <person name="Beiko R.G."/>
            <person name="Coutinho P."/>
            <person name="Dacks J.B."/>
            <person name="Durnford D.G."/>
            <person name="Fast N.M."/>
            <person name="Green B.R."/>
            <person name="Grisdale C.J."/>
            <person name="Hempel F."/>
            <person name="Henrissat B."/>
            <person name="Hoppner M.P."/>
            <person name="Ishida K."/>
            <person name="Kim E."/>
            <person name="Koreny L."/>
            <person name="Kroth P.G."/>
            <person name="Liu Y."/>
            <person name="Malik S.B."/>
            <person name="Maier U.G."/>
            <person name="McRose D."/>
            <person name="Mock T."/>
            <person name="Neilson J.A."/>
            <person name="Onodera N.T."/>
            <person name="Poole A.M."/>
            <person name="Pritham E.J."/>
            <person name="Richards T.A."/>
            <person name="Rocap G."/>
            <person name="Roy S.W."/>
            <person name="Sarai C."/>
            <person name="Schaack S."/>
            <person name="Shirato S."/>
            <person name="Slamovits C.H."/>
            <person name="Spencer D.F."/>
            <person name="Suzuki S."/>
            <person name="Worden A.Z."/>
            <person name="Zauner S."/>
            <person name="Barry K."/>
            <person name="Bell C."/>
            <person name="Bharti A.K."/>
            <person name="Crow J.A."/>
            <person name="Grimwood J."/>
            <person name="Kramer R."/>
            <person name="Lindquist E."/>
            <person name="Lucas S."/>
            <person name="Salamov A."/>
            <person name="McFadden G.I."/>
            <person name="Lane C.E."/>
            <person name="Keeling P.J."/>
            <person name="Gray M.W."/>
            <person name="Grigoriev I.V."/>
            <person name="Archibald J.M."/>
        </authorList>
    </citation>
    <scope>NUCLEOTIDE SEQUENCE</scope>
    <source>
        <strain evidence="2 4">CCMP2712</strain>
    </source>
</reference>
<feature type="compositionally biased region" description="Acidic residues" evidence="1">
    <location>
        <begin position="46"/>
        <end position="64"/>
    </location>
</feature>
<accession>L1K4W8</accession>
<dbReference type="Proteomes" id="UP000011087">
    <property type="component" value="Unassembled WGS sequence"/>
</dbReference>
<reference evidence="3" key="3">
    <citation type="submission" date="2015-06" db="UniProtKB">
        <authorList>
            <consortium name="EnsemblProtists"/>
        </authorList>
    </citation>
    <scope>IDENTIFICATION</scope>
</reference>
<proteinExistence type="predicted"/>
<feature type="compositionally biased region" description="Low complexity" evidence="1">
    <location>
        <begin position="33"/>
        <end position="42"/>
    </location>
</feature>
<evidence type="ECO:0000313" key="3">
    <source>
        <dbReference type="EnsemblProtists" id="EKX55393"/>
    </source>
</evidence>
<dbReference type="HOGENOM" id="CLU_140683_0_0_1"/>
<reference evidence="4" key="2">
    <citation type="submission" date="2012-11" db="EMBL/GenBank/DDBJ databases">
        <authorList>
            <person name="Kuo A."/>
            <person name="Curtis B.A."/>
            <person name="Tanifuji G."/>
            <person name="Burki F."/>
            <person name="Gruber A."/>
            <person name="Irimia M."/>
            <person name="Maruyama S."/>
            <person name="Arias M.C."/>
            <person name="Ball S.G."/>
            <person name="Gile G.H."/>
            <person name="Hirakawa Y."/>
            <person name="Hopkins J.F."/>
            <person name="Rensing S.A."/>
            <person name="Schmutz J."/>
            <person name="Symeonidi A."/>
            <person name="Elias M."/>
            <person name="Eveleigh R.J."/>
            <person name="Herman E.K."/>
            <person name="Klute M.J."/>
            <person name="Nakayama T."/>
            <person name="Obornik M."/>
            <person name="Reyes-Prieto A."/>
            <person name="Armbrust E.V."/>
            <person name="Aves S.J."/>
            <person name="Beiko R.G."/>
            <person name="Coutinho P."/>
            <person name="Dacks J.B."/>
            <person name="Durnford D.G."/>
            <person name="Fast N.M."/>
            <person name="Green B.R."/>
            <person name="Grisdale C."/>
            <person name="Hempe F."/>
            <person name="Henrissat B."/>
            <person name="Hoppner M.P."/>
            <person name="Ishida K.-I."/>
            <person name="Kim E."/>
            <person name="Koreny L."/>
            <person name="Kroth P.G."/>
            <person name="Liu Y."/>
            <person name="Malik S.-B."/>
            <person name="Maier U.G."/>
            <person name="McRose D."/>
            <person name="Mock T."/>
            <person name="Neilson J.A."/>
            <person name="Onodera N.T."/>
            <person name="Poole A.M."/>
            <person name="Pritham E.J."/>
            <person name="Richards T.A."/>
            <person name="Rocap G."/>
            <person name="Roy S.W."/>
            <person name="Sarai C."/>
            <person name="Schaack S."/>
            <person name="Shirato S."/>
            <person name="Slamovits C.H."/>
            <person name="Spencer D.F."/>
            <person name="Suzuki S."/>
            <person name="Worden A.Z."/>
            <person name="Zauner S."/>
            <person name="Barry K."/>
            <person name="Bell C."/>
            <person name="Bharti A.K."/>
            <person name="Crow J.A."/>
            <person name="Grimwood J."/>
            <person name="Kramer R."/>
            <person name="Lindquist E."/>
            <person name="Lucas S."/>
            <person name="Salamov A."/>
            <person name="McFadden G.I."/>
            <person name="Lane C.E."/>
            <person name="Keeling P.J."/>
            <person name="Gray M.W."/>
            <person name="Grigoriev I.V."/>
            <person name="Archibald J.M."/>
        </authorList>
    </citation>
    <scope>NUCLEOTIDE SEQUENCE</scope>
    <source>
        <strain evidence="4">CCMP2712</strain>
    </source>
</reference>
<dbReference type="GeneID" id="17312105"/>
<dbReference type="PaxDb" id="55529-EKX55393"/>
<evidence type="ECO:0000313" key="2">
    <source>
        <dbReference type="EMBL" id="EKX55393.1"/>
    </source>
</evidence>
<dbReference type="RefSeq" id="XP_005842373.1">
    <property type="nucleotide sequence ID" value="XM_005842316.1"/>
</dbReference>
<organism evidence="2">
    <name type="scientific">Guillardia theta (strain CCMP2712)</name>
    <name type="common">Cryptophyte</name>
    <dbReference type="NCBI Taxonomy" id="905079"/>
    <lineage>
        <taxon>Eukaryota</taxon>
        <taxon>Cryptophyceae</taxon>
        <taxon>Pyrenomonadales</taxon>
        <taxon>Geminigeraceae</taxon>
        <taxon>Guillardia</taxon>
    </lineage>
</organism>
<evidence type="ECO:0000256" key="1">
    <source>
        <dbReference type="SAM" id="MobiDB-lite"/>
    </source>
</evidence>